<dbReference type="EMBL" id="CAJHNJ030000780">
    <property type="protein sequence ID" value="CAG9138718.1"/>
    <property type="molecule type" value="Genomic_DNA"/>
</dbReference>
<accession>A0A8S4GI97</accession>
<dbReference type="SUPFAM" id="SSF46689">
    <property type="entry name" value="Homeodomain-like"/>
    <property type="match status" value="1"/>
</dbReference>
<organism evidence="4 5">
    <name type="scientific">Plutella xylostella</name>
    <name type="common">Diamondback moth</name>
    <name type="synonym">Plutella maculipennis</name>
    <dbReference type="NCBI Taxonomy" id="51655"/>
    <lineage>
        <taxon>Eukaryota</taxon>
        <taxon>Metazoa</taxon>
        <taxon>Ecdysozoa</taxon>
        <taxon>Arthropoda</taxon>
        <taxon>Hexapoda</taxon>
        <taxon>Insecta</taxon>
        <taxon>Pterygota</taxon>
        <taxon>Neoptera</taxon>
        <taxon>Endopterygota</taxon>
        <taxon>Lepidoptera</taxon>
        <taxon>Glossata</taxon>
        <taxon>Ditrysia</taxon>
        <taxon>Yponomeutoidea</taxon>
        <taxon>Plutellidae</taxon>
        <taxon>Plutella</taxon>
    </lineage>
</organism>
<dbReference type="GO" id="GO:0005634">
    <property type="term" value="C:nucleus"/>
    <property type="evidence" value="ECO:0007669"/>
    <property type="project" value="UniProtKB-SubCell"/>
</dbReference>
<dbReference type="InterPro" id="IPR009057">
    <property type="entry name" value="Homeodomain-like_sf"/>
</dbReference>
<evidence type="ECO:0000256" key="1">
    <source>
        <dbReference type="ARBA" id="ARBA00004123"/>
    </source>
</evidence>
<evidence type="ECO:0000313" key="5">
    <source>
        <dbReference type="Proteomes" id="UP000653454"/>
    </source>
</evidence>
<feature type="region of interest" description="Disordered" evidence="2">
    <location>
        <begin position="80"/>
        <end position="110"/>
    </location>
</feature>
<comment type="caution">
    <text evidence="4">The sequence shown here is derived from an EMBL/GenBank/DDBJ whole genome shotgun (WGS) entry which is preliminary data.</text>
</comment>
<reference evidence="4" key="1">
    <citation type="submission" date="2020-11" db="EMBL/GenBank/DDBJ databases">
        <authorList>
            <person name="Whiteford S."/>
        </authorList>
    </citation>
    <scope>NUCLEOTIDE SEQUENCE</scope>
</reference>
<evidence type="ECO:0000259" key="3">
    <source>
        <dbReference type="Pfam" id="PF05225"/>
    </source>
</evidence>
<sequence>MRDDDNRPDGMSLVPWKRGQLLMVRHYKRKTVTKYCKEHLLKALEDIRNKKLNYCQAAKVYGIPTSTLVSRIRRRLKKSLNEEEQAEVSASSALVPLGSKPGSKKREPPEIKTYKNNYFLKKYVVRVL</sequence>
<evidence type="ECO:0000313" key="4">
    <source>
        <dbReference type="EMBL" id="CAG9138718.1"/>
    </source>
</evidence>
<protein>
    <submittedName>
        <fullName evidence="4">(diamondback moth) hypothetical protein</fullName>
    </submittedName>
</protein>
<evidence type="ECO:0000256" key="2">
    <source>
        <dbReference type="SAM" id="MobiDB-lite"/>
    </source>
</evidence>
<name>A0A8S4GI97_PLUXY</name>
<feature type="domain" description="HTH psq-type" evidence="3">
    <location>
        <begin position="38"/>
        <end position="78"/>
    </location>
</feature>
<dbReference type="InterPro" id="IPR007889">
    <property type="entry name" value="HTH_Psq"/>
</dbReference>
<dbReference type="AlphaFoldDB" id="A0A8S4GI97"/>
<comment type="subcellular location">
    <subcellularLocation>
        <location evidence="1">Nucleus</location>
    </subcellularLocation>
</comment>
<dbReference type="Gene3D" id="1.10.10.60">
    <property type="entry name" value="Homeodomain-like"/>
    <property type="match status" value="1"/>
</dbReference>
<dbReference type="GO" id="GO:0003677">
    <property type="term" value="F:DNA binding"/>
    <property type="evidence" value="ECO:0007669"/>
    <property type="project" value="InterPro"/>
</dbReference>
<gene>
    <name evidence="4" type="ORF">PLXY2_LOCUS16971</name>
</gene>
<dbReference type="Pfam" id="PF05225">
    <property type="entry name" value="HTH_psq"/>
    <property type="match status" value="1"/>
</dbReference>
<proteinExistence type="predicted"/>
<dbReference type="Proteomes" id="UP000653454">
    <property type="component" value="Unassembled WGS sequence"/>
</dbReference>
<keyword evidence="5" id="KW-1185">Reference proteome</keyword>